<comment type="caution">
    <text evidence="1">The sequence shown here is derived from an EMBL/GenBank/DDBJ whole genome shotgun (WGS) entry which is preliminary data.</text>
</comment>
<reference evidence="1 2" key="1">
    <citation type="submission" date="2016-09" db="EMBL/GenBank/DDBJ databases">
        <title>Photobacterium proteolyticum sp. nov. a protease producing bacterium isolated from ocean sediments of Laizhou Bay.</title>
        <authorList>
            <person name="Li Y."/>
        </authorList>
    </citation>
    <scope>NUCLEOTIDE SEQUENCE [LARGE SCALE GENOMIC DNA]</scope>
    <source>
        <strain evidence="1 2">13-12</strain>
    </source>
</reference>
<dbReference type="Pfam" id="PF14390">
    <property type="entry name" value="DUF4420"/>
    <property type="match status" value="1"/>
</dbReference>
<dbReference type="OrthoDB" id="6057233at2"/>
<protein>
    <recommendedName>
        <fullName evidence="3">PD-(D/E)XK motif protein</fullName>
    </recommendedName>
</protein>
<dbReference type="STRING" id="1903952.BIT28_06165"/>
<organism evidence="1 2">
    <name type="scientific">Photobacterium proteolyticum</name>
    <dbReference type="NCBI Taxonomy" id="1903952"/>
    <lineage>
        <taxon>Bacteria</taxon>
        <taxon>Pseudomonadati</taxon>
        <taxon>Pseudomonadota</taxon>
        <taxon>Gammaproteobacteria</taxon>
        <taxon>Vibrionales</taxon>
        <taxon>Vibrionaceae</taxon>
        <taxon>Photobacterium</taxon>
    </lineage>
</organism>
<sequence length="321" mass="35946">MSSIETPWTKMALPKTGVLTTLRLGLESTNAWYWIRCKDGQFGVAIQLPAGDADSTESIRGTSKLNIVRVNDSNGEHYLGVVIGSSELATVFYRLCLDLVSACQCSTSSNQIVAILKRRVIAWQRLFEKGRQKLTPEECLGLISELKFLREYWVPKVSTNGVLGWQGPMGAPQDFCDESIDLSVEIKSYAFDSSIVKISSPEQLCAKGRLFLTVYPGAISSYGNGVTLNEFVEETRNMISLSQYAIFDELLLSARYIKDDCYDELYFELGDPRVYRIEGDFPRLTGDNLPSAINRVRYDIDLSLVADWECSISEFSERVVG</sequence>
<dbReference type="RefSeq" id="WP_075766791.1">
    <property type="nucleotide sequence ID" value="NZ_MJIL01000090.1"/>
</dbReference>
<gene>
    <name evidence="1" type="ORF">BIT28_06165</name>
</gene>
<dbReference type="EMBL" id="MJIL01000090">
    <property type="protein sequence ID" value="OLQ72775.1"/>
    <property type="molecule type" value="Genomic_DNA"/>
</dbReference>
<dbReference type="AlphaFoldDB" id="A0A1Q9GEE0"/>
<dbReference type="InterPro" id="IPR025534">
    <property type="entry name" value="DUF4420"/>
</dbReference>
<proteinExistence type="predicted"/>
<name>A0A1Q9GEE0_9GAMM</name>
<evidence type="ECO:0008006" key="3">
    <source>
        <dbReference type="Google" id="ProtNLM"/>
    </source>
</evidence>
<keyword evidence="2" id="KW-1185">Reference proteome</keyword>
<evidence type="ECO:0000313" key="1">
    <source>
        <dbReference type="EMBL" id="OLQ72775.1"/>
    </source>
</evidence>
<dbReference type="Proteomes" id="UP000186905">
    <property type="component" value="Unassembled WGS sequence"/>
</dbReference>
<evidence type="ECO:0000313" key="2">
    <source>
        <dbReference type="Proteomes" id="UP000186905"/>
    </source>
</evidence>
<accession>A0A1Q9GEE0</accession>